<reference evidence="1 2" key="1">
    <citation type="submission" date="2020-08" db="EMBL/GenBank/DDBJ databases">
        <title>Sequencing the genomes of 1000 actinobacteria strains.</title>
        <authorList>
            <person name="Klenk H.-P."/>
        </authorList>
    </citation>
    <scope>NUCLEOTIDE SEQUENCE [LARGE SCALE GENOMIC DNA]</scope>
    <source>
        <strain evidence="1 2">DSM 43023</strain>
    </source>
</reference>
<comment type="caution">
    <text evidence="1">The sequence shown here is derived from an EMBL/GenBank/DDBJ whole genome shotgun (WGS) entry which is preliminary data.</text>
</comment>
<dbReference type="AlphaFoldDB" id="A0A7W7RWC4"/>
<dbReference type="Proteomes" id="UP000534286">
    <property type="component" value="Unassembled WGS sequence"/>
</dbReference>
<accession>A0A7W7RWC4</accession>
<evidence type="ECO:0000313" key="2">
    <source>
        <dbReference type="Proteomes" id="UP000534286"/>
    </source>
</evidence>
<organism evidence="1 2">
    <name type="scientific">Streptosporangium album</name>
    <dbReference type="NCBI Taxonomy" id="47479"/>
    <lineage>
        <taxon>Bacteria</taxon>
        <taxon>Bacillati</taxon>
        <taxon>Actinomycetota</taxon>
        <taxon>Actinomycetes</taxon>
        <taxon>Streptosporangiales</taxon>
        <taxon>Streptosporangiaceae</taxon>
        <taxon>Streptosporangium</taxon>
    </lineage>
</organism>
<protein>
    <submittedName>
        <fullName evidence="1">Uncharacterized protein</fullName>
    </submittedName>
</protein>
<keyword evidence="2" id="KW-1185">Reference proteome</keyword>
<sequence length="82" mass="9436">MSAAHEEYEDLHRLVDRLTPDQARAVRAVVLQLVPAEEHQGTPLLEDGRYRRFPFAKTMHAEHDLAARSEDIIRNELGRFTA</sequence>
<name>A0A7W7RWC4_9ACTN</name>
<evidence type="ECO:0000313" key="1">
    <source>
        <dbReference type="EMBL" id="MBB4939426.1"/>
    </source>
</evidence>
<dbReference type="RefSeq" id="WP_184755417.1">
    <property type="nucleotide sequence ID" value="NZ_BAABEK010000267.1"/>
</dbReference>
<gene>
    <name evidence="1" type="ORF">FHR32_003731</name>
</gene>
<dbReference type="EMBL" id="JACHJU010000001">
    <property type="protein sequence ID" value="MBB4939426.1"/>
    <property type="molecule type" value="Genomic_DNA"/>
</dbReference>
<proteinExistence type="predicted"/>